<keyword evidence="1" id="KW-0175">Coiled coil</keyword>
<sequence>MSALTNTSPVKYDDTEYGIPAVCYCGERPKLQPSFTRTNPGSLYYTCRNREDGDYHIFKWWDEAMMEELKSVKEDILKLTCLNQMREALQDQKEEIANILNMHKENQMELGRLKALIANKSDGLTMELKLTNVFVATLFIIFGLVTSVYVSKTMTV</sequence>
<evidence type="ECO:0000313" key="4">
    <source>
        <dbReference type="RefSeq" id="XP_010451623.1"/>
    </source>
</evidence>
<protein>
    <submittedName>
        <fullName evidence="4">Uncharacterized protein At4g04775-like</fullName>
    </submittedName>
</protein>
<feature type="transmembrane region" description="Helical" evidence="2">
    <location>
        <begin position="130"/>
        <end position="150"/>
    </location>
</feature>
<gene>
    <name evidence="4" type="primary">LOC104733773</name>
</gene>
<keyword evidence="3" id="KW-1185">Reference proteome</keyword>
<dbReference type="RefSeq" id="XP_010451623.1">
    <property type="nucleotide sequence ID" value="XM_010453321.1"/>
</dbReference>
<reference evidence="3" key="1">
    <citation type="journal article" date="2014" name="Nat. Commun.">
        <title>The emerging biofuel crop Camelina sativa retains a highly undifferentiated hexaploid genome structure.</title>
        <authorList>
            <person name="Kagale S."/>
            <person name="Koh C."/>
            <person name="Nixon J."/>
            <person name="Bollina V."/>
            <person name="Clarke W.E."/>
            <person name="Tuteja R."/>
            <person name="Spillane C."/>
            <person name="Robinson S.J."/>
            <person name="Links M.G."/>
            <person name="Clarke C."/>
            <person name="Higgins E.E."/>
            <person name="Huebert T."/>
            <person name="Sharpe A.G."/>
            <person name="Parkin I.A."/>
        </authorList>
    </citation>
    <scope>NUCLEOTIDE SEQUENCE [LARGE SCALE GENOMIC DNA]</scope>
    <source>
        <strain evidence="3">cv. DH55</strain>
    </source>
</reference>
<dbReference type="PANTHER" id="PTHR33248">
    <property type="entry name" value="ZINC ION-BINDING PROTEIN"/>
    <property type="match status" value="1"/>
</dbReference>
<accession>A0ABM0V6H9</accession>
<evidence type="ECO:0000256" key="2">
    <source>
        <dbReference type="SAM" id="Phobius"/>
    </source>
</evidence>
<keyword evidence="2" id="KW-0472">Membrane</keyword>
<evidence type="ECO:0000313" key="3">
    <source>
        <dbReference type="Proteomes" id="UP000694864"/>
    </source>
</evidence>
<organism evidence="3 4">
    <name type="scientific">Camelina sativa</name>
    <name type="common">False flax</name>
    <name type="synonym">Myagrum sativum</name>
    <dbReference type="NCBI Taxonomy" id="90675"/>
    <lineage>
        <taxon>Eukaryota</taxon>
        <taxon>Viridiplantae</taxon>
        <taxon>Streptophyta</taxon>
        <taxon>Embryophyta</taxon>
        <taxon>Tracheophyta</taxon>
        <taxon>Spermatophyta</taxon>
        <taxon>Magnoliopsida</taxon>
        <taxon>eudicotyledons</taxon>
        <taxon>Gunneridae</taxon>
        <taxon>Pentapetalae</taxon>
        <taxon>rosids</taxon>
        <taxon>malvids</taxon>
        <taxon>Brassicales</taxon>
        <taxon>Brassicaceae</taxon>
        <taxon>Camelineae</taxon>
        <taxon>Camelina</taxon>
    </lineage>
</organism>
<dbReference type="Proteomes" id="UP000694864">
    <property type="component" value="Chromosome 12"/>
</dbReference>
<keyword evidence="2" id="KW-1133">Transmembrane helix</keyword>
<feature type="coiled-coil region" evidence="1">
    <location>
        <begin position="79"/>
        <end position="109"/>
    </location>
</feature>
<dbReference type="GeneID" id="104733773"/>
<name>A0ABM0V6H9_CAMSA</name>
<reference evidence="4" key="2">
    <citation type="submission" date="2025-08" db="UniProtKB">
        <authorList>
            <consortium name="RefSeq"/>
        </authorList>
    </citation>
    <scope>IDENTIFICATION</scope>
    <source>
        <tissue evidence="4">Leaf</tissue>
    </source>
</reference>
<proteinExistence type="predicted"/>
<evidence type="ECO:0000256" key="1">
    <source>
        <dbReference type="SAM" id="Coils"/>
    </source>
</evidence>
<keyword evidence="2" id="KW-0812">Transmembrane</keyword>